<keyword evidence="3 5" id="KW-0560">Oxidoreductase</keyword>
<dbReference type="InterPro" id="IPR006140">
    <property type="entry name" value="D-isomer_DH_NAD-bd"/>
</dbReference>
<evidence type="ECO:0000256" key="2">
    <source>
        <dbReference type="ARBA" id="ARBA00022605"/>
    </source>
</evidence>
<dbReference type="Pfam" id="PF00389">
    <property type="entry name" value="2-Hacid_dh"/>
    <property type="match status" value="1"/>
</dbReference>
<keyword evidence="2" id="KW-0028">Amino-acid biosynthesis</keyword>
<evidence type="ECO:0000256" key="1">
    <source>
        <dbReference type="ARBA" id="ARBA00005854"/>
    </source>
</evidence>
<evidence type="ECO:0000256" key="3">
    <source>
        <dbReference type="ARBA" id="ARBA00023002"/>
    </source>
</evidence>
<dbReference type="GO" id="GO:0016616">
    <property type="term" value="F:oxidoreductase activity, acting on the CH-OH group of donors, NAD or NADP as acceptor"/>
    <property type="evidence" value="ECO:0007669"/>
    <property type="project" value="InterPro"/>
</dbReference>
<dbReference type="PANTHER" id="PTHR42789">
    <property type="entry name" value="D-ISOMER SPECIFIC 2-HYDROXYACID DEHYDROGENASE FAMILY PROTEIN (AFU_ORTHOLOGUE AFUA_6G10090)"/>
    <property type="match status" value="1"/>
</dbReference>
<dbReference type="InterPro" id="IPR050857">
    <property type="entry name" value="D-2-hydroxyacid_DH"/>
</dbReference>
<evidence type="ECO:0000259" key="6">
    <source>
        <dbReference type="Pfam" id="PF00389"/>
    </source>
</evidence>
<dbReference type="EMBL" id="LBPX01000013">
    <property type="protein sequence ID" value="KKP67476.1"/>
    <property type="molecule type" value="Genomic_DNA"/>
</dbReference>
<dbReference type="PROSITE" id="PS00065">
    <property type="entry name" value="D_2_HYDROXYACID_DH_1"/>
    <property type="match status" value="1"/>
</dbReference>
<accession>A0A0G0BUM3</accession>
<dbReference type="SUPFAM" id="SSF51735">
    <property type="entry name" value="NAD(P)-binding Rossmann-fold domains"/>
    <property type="match status" value="1"/>
</dbReference>
<dbReference type="AlphaFoldDB" id="A0A0G0BUM3"/>
<dbReference type="GO" id="GO:0008652">
    <property type="term" value="P:amino acid biosynthetic process"/>
    <property type="evidence" value="ECO:0007669"/>
    <property type="project" value="UniProtKB-KW"/>
</dbReference>
<dbReference type="Proteomes" id="UP000034127">
    <property type="component" value="Unassembled WGS sequence"/>
</dbReference>
<organism evidence="8 9">
    <name type="scientific">Candidatus Roizmanbacteria bacterium GW2011_GWC2_35_12</name>
    <dbReference type="NCBI Taxonomy" id="1618485"/>
    <lineage>
        <taxon>Bacteria</taxon>
        <taxon>Candidatus Roizmaniibacteriota</taxon>
    </lineage>
</organism>
<dbReference type="InterPro" id="IPR029752">
    <property type="entry name" value="D-isomer_DH_CS1"/>
</dbReference>
<evidence type="ECO:0000256" key="5">
    <source>
        <dbReference type="RuleBase" id="RU003719"/>
    </source>
</evidence>
<feature type="domain" description="D-isomer specific 2-hydroxyacid dehydrogenase NAD-binding" evidence="7">
    <location>
        <begin position="116"/>
        <end position="261"/>
    </location>
</feature>
<dbReference type="Gene3D" id="3.40.50.720">
    <property type="entry name" value="NAD(P)-binding Rossmann-like Domain"/>
    <property type="match status" value="2"/>
</dbReference>
<dbReference type="GO" id="GO:0051287">
    <property type="term" value="F:NAD binding"/>
    <property type="evidence" value="ECO:0007669"/>
    <property type="project" value="InterPro"/>
</dbReference>
<dbReference type="PANTHER" id="PTHR42789:SF1">
    <property type="entry name" value="D-ISOMER SPECIFIC 2-HYDROXYACID DEHYDROGENASE FAMILY PROTEIN (AFU_ORTHOLOGUE AFUA_6G10090)"/>
    <property type="match status" value="1"/>
</dbReference>
<proteinExistence type="inferred from homology"/>
<keyword evidence="4" id="KW-0520">NAD</keyword>
<feature type="domain" description="D-isomer specific 2-hydroxyacid dehydrogenase catalytic" evidence="6">
    <location>
        <begin position="63"/>
        <end position="308"/>
    </location>
</feature>
<dbReference type="SUPFAM" id="SSF52283">
    <property type="entry name" value="Formate/glycerate dehydrogenase catalytic domain-like"/>
    <property type="match status" value="1"/>
</dbReference>
<name>A0A0G0BUM3_9BACT</name>
<comment type="caution">
    <text evidence="8">The sequence shown here is derived from an EMBL/GenBank/DDBJ whole genome shotgun (WGS) entry which is preliminary data.</text>
</comment>
<dbReference type="InterPro" id="IPR006139">
    <property type="entry name" value="D-isomer_2_OHA_DH_cat_dom"/>
</dbReference>
<gene>
    <name evidence="8" type="ORF">UR63_C0013G0010</name>
</gene>
<protein>
    <submittedName>
        <fullName evidence="8">Glycerate dehydrogenase</fullName>
    </submittedName>
</protein>
<evidence type="ECO:0000259" key="7">
    <source>
        <dbReference type="Pfam" id="PF02826"/>
    </source>
</evidence>
<reference evidence="8 9" key="1">
    <citation type="journal article" date="2015" name="Nature">
        <title>rRNA introns, odd ribosomes, and small enigmatic genomes across a large radiation of phyla.</title>
        <authorList>
            <person name="Brown C.T."/>
            <person name="Hug L.A."/>
            <person name="Thomas B.C."/>
            <person name="Sharon I."/>
            <person name="Castelle C.J."/>
            <person name="Singh A."/>
            <person name="Wilkins M.J."/>
            <person name="Williams K.H."/>
            <person name="Banfield J.F."/>
        </authorList>
    </citation>
    <scope>NUCLEOTIDE SEQUENCE [LARGE SCALE GENOMIC DNA]</scope>
</reference>
<dbReference type="InterPro" id="IPR036291">
    <property type="entry name" value="NAD(P)-bd_dom_sf"/>
</dbReference>
<sequence>MDIYIYFPKRFFTEEQLNKFKGHNLYFSSVKNTELNENKRFFEKKPFILAVDPTYLKGVWEALPAEKLKRMTGLKALCLTTTSHSWINGKELAKSRVTLTNTPNKCTEAVAEFAVYMMFSLLRKLPLIVKNKWEMDYDRFPNEETTGLTAGILGLGKIGKRIAEICKAIGMKVVYWNRSKKQAPFEPLDIDNFFEKADVVFNTLATSPELKGFINKKFISKLKPSSLIISTSDTHIFDEFFILEQIEKEKLGGFAFESFPKKISHYKGNVMVFPEQAYFTTGALKNTARIITETILSILKGKPINVVN</sequence>
<evidence type="ECO:0000256" key="4">
    <source>
        <dbReference type="ARBA" id="ARBA00023027"/>
    </source>
</evidence>
<dbReference type="Pfam" id="PF02826">
    <property type="entry name" value="2-Hacid_dh_C"/>
    <property type="match status" value="1"/>
</dbReference>
<evidence type="ECO:0000313" key="8">
    <source>
        <dbReference type="EMBL" id="KKP67476.1"/>
    </source>
</evidence>
<comment type="similarity">
    <text evidence="1 5">Belongs to the D-isomer specific 2-hydroxyacid dehydrogenase family.</text>
</comment>
<evidence type="ECO:0000313" key="9">
    <source>
        <dbReference type="Proteomes" id="UP000034127"/>
    </source>
</evidence>